<proteinExistence type="predicted"/>
<dbReference type="Proteomes" id="UP000001640">
    <property type="component" value="Chromosome 8"/>
</dbReference>
<evidence type="ECO:0000313" key="2">
    <source>
        <dbReference type="Proteomes" id="UP000001640"/>
    </source>
</evidence>
<reference key="2">
    <citation type="submission" date="2011-08" db="EMBL/GenBank/DDBJ databases">
        <title>Genome sequence of Naumovozyma castellii.</title>
        <authorList>
            <person name="Gordon J.L."/>
            <person name="Armisen D."/>
            <person name="Proux-Wera E."/>
            <person name="OhEigeartaigh S.S."/>
            <person name="Byrne K.P."/>
            <person name="Wolfe K.H."/>
        </authorList>
    </citation>
    <scope>NUCLEOTIDE SEQUENCE</scope>
    <source>
        <strain>Type strain:CBS 4309</strain>
    </source>
</reference>
<accession>G0VJ11</accession>
<dbReference type="HOGENOM" id="CLU_073166_0_0_1"/>
<gene>
    <name evidence="1" type="primary">NCAS0H01790</name>
    <name evidence="1" type="ordered locus">NCAS_0H01790</name>
</gene>
<protein>
    <submittedName>
        <fullName evidence="1">Uncharacterized protein</fullName>
    </submittedName>
</protein>
<keyword evidence="2" id="KW-1185">Reference proteome</keyword>
<evidence type="ECO:0000313" key="1">
    <source>
        <dbReference type="EMBL" id="CCC71489.1"/>
    </source>
</evidence>
<dbReference type="InParanoid" id="G0VJ11"/>
<dbReference type="GeneID" id="96905167"/>
<dbReference type="FunCoup" id="G0VJ11">
    <property type="interactions" value="83"/>
</dbReference>
<dbReference type="Pfam" id="PF10806">
    <property type="entry name" value="SAM35"/>
    <property type="match status" value="1"/>
</dbReference>
<name>G0VJ11_NAUCA</name>
<dbReference type="OrthoDB" id="198787at2759"/>
<dbReference type="InterPro" id="IPR021211">
    <property type="entry name" value="SAM35"/>
</dbReference>
<sequence>MGPISIPVPSAVRSIFNTFPLQTYPPTDNTDDRRQKTIDARTFSFQSLVEKEQQQTDIFALGVYNVYQHKSVVLTTDPECQYFQFLVCHRNSLRFPTSSSASSPLRSSSETVNRMITLSHQATFQRALPILIEDNKRTSKRRILVSLDPLGTETTTLNEEDKILMHLLDSILYNYWTSQLLFCTTASQFTQVMCYESPASGIMDQYSLTQAKIALSNRNSFSIRNTKLCKGLSLSLLLPGGQTRQELLDMLQERGQRTLTQFEGKMSHEKNKFLLHHDKVSLSDLKLASYILCILHLEDHTPIKSFVVEHCPSLIEHSHRVLALYTPLDK</sequence>
<dbReference type="KEGG" id="ncs:NCAS_0H01790"/>
<dbReference type="OMA" id="FVENECK"/>
<dbReference type="STRING" id="1064592.G0VJ11"/>
<dbReference type="AlphaFoldDB" id="G0VJ11"/>
<dbReference type="RefSeq" id="XP_003677837.1">
    <property type="nucleotide sequence ID" value="XM_003677789.1"/>
</dbReference>
<reference evidence="1 2" key="1">
    <citation type="journal article" date="2011" name="Proc. Natl. Acad. Sci. U.S.A.">
        <title>Evolutionary erosion of yeast sex chromosomes by mating-type switching accidents.</title>
        <authorList>
            <person name="Gordon J.L."/>
            <person name="Armisen D."/>
            <person name="Proux-Wera E."/>
            <person name="Oheigeartaigh S.S."/>
            <person name="Byrne K.P."/>
            <person name="Wolfe K.H."/>
        </authorList>
    </citation>
    <scope>NUCLEOTIDE SEQUENCE [LARGE SCALE GENOMIC DNA]</scope>
    <source>
        <strain evidence="2">ATCC 76901 / BCRC 22586 / CBS 4309 / NBRC 1992 / NRRL Y-12630</strain>
    </source>
</reference>
<organism evidence="1 2">
    <name type="scientific">Naumovozyma castellii</name>
    <name type="common">Yeast</name>
    <name type="synonym">Saccharomyces castellii</name>
    <dbReference type="NCBI Taxonomy" id="27288"/>
    <lineage>
        <taxon>Eukaryota</taxon>
        <taxon>Fungi</taxon>
        <taxon>Dikarya</taxon>
        <taxon>Ascomycota</taxon>
        <taxon>Saccharomycotina</taxon>
        <taxon>Saccharomycetes</taxon>
        <taxon>Saccharomycetales</taxon>
        <taxon>Saccharomycetaceae</taxon>
        <taxon>Naumovozyma</taxon>
    </lineage>
</organism>
<dbReference type="EMBL" id="HE576759">
    <property type="protein sequence ID" value="CCC71489.1"/>
    <property type="molecule type" value="Genomic_DNA"/>
</dbReference>
<dbReference type="eggNOG" id="ENOG502RXPE">
    <property type="taxonomic scope" value="Eukaryota"/>
</dbReference>